<evidence type="ECO:0000313" key="1">
    <source>
        <dbReference type="EMBL" id="KAG2570428.1"/>
    </source>
</evidence>
<sequence length="155" mass="17316">MVLRRLPCLQRPLCRLWSLPGMIHLFRIYARLHLNLFDSVCPLLSREAPPPVLVASPPRRRSRQQPQDFVIRRSERLAKKSKHHATKPAIQAQNVLMRKLGFTSDSHPPDASSYQQFEEAFSSSLTVSYCEALDALLPAGMGALATGVATPVMVS</sequence>
<protein>
    <submittedName>
        <fullName evidence="1">Uncharacterized protein</fullName>
    </submittedName>
</protein>
<organism evidence="1 2">
    <name type="scientific">Panicum virgatum</name>
    <name type="common">Blackwell switchgrass</name>
    <dbReference type="NCBI Taxonomy" id="38727"/>
    <lineage>
        <taxon>Eukaryota</taxon>
        <taxon>Viridiplantae</taxon>
        <taxon>Streptophyta</taxon>
        <taxon>Embryophyta</taxon>
        <taxon>Tracheophyta</taxon>
        <taxon>Spermatophyta</taxon>
        <taxon>Magnoliopsida</taxon>
        <taxon>Liliopsida</taxon>
        <taxon>Poales</taxon>
        <taxon>Poaceae</taxon>
        <taxon>PACMAD clade</taxon>
        <taxon>Panicoideae</taxon>
        <taxon>Panicodae</taxon>
        <taxon>Paniceae</taxon>
        <taxon>Panicinae</taxon>
        <taxon>Panicum</taxon>
        <taxon>Panicum sect. Hiantes</taxon>
    </lineage>
</organism>
<evidence type="ECO:0000313" key="2">
    <source>
        <dbReference type="Proteomes" id="UP000823388"/>
    </source>
</evidence>
<dbReference type="EMBL" id="CM029049">
    <property type="protein sequence ID" value="KAG2570428.1"/>
    <property type="molecule type" value="Genomic_DNA"/>
</dbReference>
<gene>
    <name evidence="1" type="ORF">PVAP13_7KG021209</name>
</gene>
<comment type="caution">
    <text evidence="1">The sequence shown here is derived from an EMBL/GenBank/DDBJ whole genome shotgun (WGS) entry which is preliminary data.</text>
</comment>
<dbReference type="Proteomes" id="UP000823388">
    <property type="component" value="Chromosome 7K"/>
</dbReference>
<reference evidence="1" key="1">
    <citation type="submission" date="2020-05" db="EMBL/GenBank/DDBJ databases">
        <title>WGS assembly of Panicum virgatum.</title>
        <authorList>
            <person name="Lovell J.T."/>
            <person name="Jenkins J."/>
            <person name="Shu S."/>
            <person name="Juenger T.E."/>
            <person name="Schmutz J."/>
        </authorList>
    </citation>
    <scope>NUCLEOTIDE SEQUENCE</scope>
    <source>
        <strain evidence="1">AP13</strain>
    </source>
</reference>
<keyword evidence="2" id="KW-1185">Reference proteome</keyword>
<proteinExistence type="predicted"/>
<name>A0A8T0QB24_PANVG</name>
<dbReference type="AlphaFoldDB" id="A0A8T0QB24"/>
<accession>A0A8T0QB24</accession>